<evidence type="ECO:0000313" key="2">
    <source>
        <dbReference type="EMBL" id="KPJ62624.1"/>
    </source>
</evidence>
<proteinExistence type="predicted"/>
<organism evidence="2 3">
    <name type="scientific">candidate division KD3-62 bacterium DG_56</name>
    <dbReference type="NCBI Taxonomy" id="1704032"/>
    <lineage>
        <taxon>Bacteria</taxon>
        <taxon>candidate division KD3-62</taxon>
    </lineage>
</organism>
<gene>
    <name evidence="2" type="ORF">AMK68_04675</name>
</gene>
<reference evidence="2 3" key="1">
    <citation type="journal article" date="2015" name="Microbiome">
        <title>Genomic resolution of linkages in carbon, nitrogen, and sulfur cycling among widespread estuary sediment bacteria.</title>
        <authorList>
            <person name="Baker B.J."/>
            <person name="Lazar C.S."/>
            <person name="Teske A.P."/>
            <person name="Dick G.J."/>
        </authorList>
    </citation>
    <scope>NUCLEOTIDE SEQUENCE [LARGE SCALE GENOMIC DNA]</scope>
    <source>
        <strain evidence="2">DG_56</strain>
    </source>
</reference>
<sequence length="809" mass="89655">MANGSRSNKQRSRSRARTVDLTDYLNFPRRLPKDEWWRGLAAQVREKYPTGEERPWGIPFAMADGSGPRAIIAAERNPEVTIPLGARADYLCFLHRWEQIPASVRTKDPREGLAVAEYELTFADGSRHVQPVRASVPLLVYAMPNPSPEKRIRSLTIRGLQESPLLVAGLTLYQGSAHPLRHLPRRNYRVKTPGRARKIERVEMDLGGVARMHTSAGPRSKSWLDSPYLGLSGHSSREPERGAEDLLELYGAEDATVSVKFEARERPIDFRLGDAFHQGKSVSGGAALEVLGGQRQWMQVTVLDAAIGQPTPVRIHFSGPRGDYLAPYGHHSQINPNWFEDYGADVIVSGRSYAYVPGEFTTDMPVGDVYVEMYKGFEYAPVRRKVTIRPGQKELTLRIDRWKDLRSEGWVTADTHVHFISPQTAWLEAQCEGVNVVNLLASQWGRLFTNVGDLTGRVGVVEDDTIVYVGTENRNHMLGHMSMLGTQGLPVFPMCCGGPGESWVGDPDFRAMAEWALENKRKGGVVIRPHFPGCGHTEDPVPILMGLVDALEIRGLRGDDFPTQEWYRYLNCGYRVAVCAGTDKMAATTALGWQRTYAKLDPSRPFTYANWAKAVRAGRTVASTGPVIDLTVEGNSIGDTIRMPRGGGTLEVEATAESFWPLGMLEVVHNGRVVAAQRAAKGAKRLRVKDKIKARGSGWIAARCSGYSRHPGSYIAAHTSPIYLTGGDSRLFDGDAAQHMLALVEGGIEYLNTLATVFDEPSRKRMVKVFNEARRELRGRLVVEADHRHHSGSGPYHVHEPGAAADHRH</sequence>
<feature type="region of interest" description="Disordered" evidence="1">
    <location>
        <begin position="786"/>
        <end position="809"/>
    </location>
</feature>
<name>A0A0S7XJI1_9BACT</name>
<evidence type="ECO:0000313" key="3">
    <source>
        <dbReference type="Proteomes" id="UP000052020"/>
    </source>
</evidence>
<protein>
    <submittedName>
        <fullName evidence="2">Uncharacterized protein</fullName>
    </submittedName>
</protein>
<comment type="caution">
    <text evidence="2">The sequence shown here is derived from an EMBL/GenBank/DDBJ whole genome shotgun (WGS) entry which is preliminary data.</text>
</comment>
<dbReference type="EMBL" id="LIZY01000109">
    <property type="protein sequence ID" value="KPJ62624.1"/>
    <property type="molecule type" value="Genomic_DNA"/>
</dbReference>
<accession>A0A0S7XJI1</accession>
<dbReference type="Proteomes" id="UP000052020">
    <property type="component" value="Unassembled WGS sequence"/>
</dbReference>
<evidence type="ECO:0000256" key="1">
    <source>
        <dbReference type="SAM" id="MobiDB-lite"/>
    </source>
</evidence>
<dbReference type="NCBIfam" id="NF038032">
    <property type="entry name" value="CehA_McbA_metalo"/>
    <property type="match status" value="1"/>
</dbReference>
<dbReference type="AlphaFoldDB" id="A0A0S7XJI1"/>